<feature type="compositionally biased region" description="Basic residues" evidence="6">
    <location>
        <begin position="1433"/>
        <end position="1451"/>
    </location>
</feature>
<accession>A0A813FK11</accession>
<dbReference type="SUPFAM" id="SSF57667">
    <property type="entry name" value="beta-beta-alpha zinc fingers"/>
    <property type="match status" value="2"/>
</dbReference>
<feature type="domain" description="Ubiquitin-like" evidence="7">
    <location>
        <begin position="3492"/>
        <end position="3567"/>
    </location>
</feature>
<feature type="compositionally biased region" description="Polar residues" evidence="6">
    <location>
        <begin position="218"/>
        <end position="234"/>
    </location>
</feature>
<dbReference type="InterPro" id="IPR013087">
    <property type="entry name" value="Znf_C2H2_type"/>
</dbReference>
<dbReference type="PROSITE" id="PS50053">
    <property type="entry name" value="UBIQUITIN_2"/>
    <property type="match status" value="1"/>
</dbReference>
<dbReference type="EMBL" id="CAJNNV010025493">
    <property type="protein sequence ID" value="CAE8614762.1"/>
    <property type="molecule type" value="Genomic_DNA"/>
</dbReference>
<feature type="region of interest" description="Disordered" evidence="6">
    <location>
        <begin position="2204"/>
        <end position="2223"/>
    </location>
</feature>
<feature type="compositionally biased region" description="Polar residues" evidence="6">
    <location>
        <begin position="664"/>
        <end position="674"/>
    </location>
</feature>
<dbReference type="InterPro" id="IPR000690">
    <property type="entry name" value="Matrin/U1-C_Znf_C2H2"/>
</dbReference>
<dbReference type="GO" id="GO:0008270">
    <property type="term" value="F:zinc ion binding"/>
    <property type="evidence" value="ECO:0007669"/>
    <property type="project" value="UniProtKB-KW"/>
</dbReference>
<evidence type="ECO:0000256" key="6">
    <source>
        <dbReference type="SAM" id="MobiDB-lite"/>
    </source>
</evidence>
<dbReference type="SMART" id="SM00451">
    <property type="entry name" value="ZnF_U1"/>
    <property type="match status" value="2"/>
</dbReference>
<feature type="region of interest" description="Disordered" evidence="6">
    <location>
        <begin position="775"/>
        <end position="818"/>
    </location>
</feature>
<keyword evidence="2" id="KW-0479">Metal-binding</keyword>
<feature type="region of interest" description="Disordered" evidence="6">
    <location>
        <begin position="327"/>
        <end position="389"/>
    </location>
</feature>
<feature type="region of interest" description="Disordered" evidence="6">
    <location>
        <begin position="3396"/>
        <end position="3418"/>
    </location>
</feature>
<feature type="region of interest" description="Disordered" evidence="6">
    <location>
        <begin position="1578"/>
        <end position="1716"/>
    </location>
</feature>
<comment type="caution">
    <text evidence="9">The sequence shown here is derived from an EMBL/GenBank/DDBJ whole genome shotgun (WGS) entry which is preliminary data.</text>
</comment>
<feature type="compositionally biased region" description="Basic and acidic residues" evidence="6">
    <location>
        <begin position="3404"/>
        <end position="3414"/>
    </location>
</feature>
<feature type="region of interest" description="Disordered" evidence="6">
    <location>
        <begin position="1433"/>
        <end position="1469"/>
    </location>
</feature>
<proteinExistence type="predicted"/>
<feature type="compositionally biased region" description="Basic and acidic residues" evidence="6">
    <location>
        <begin position="287"/>
        <end position="299"/>
    </location>
</feature>
<keyword evidence="4" id="KW-0862">Zinc</keyword>
<dbReference type="InterPro" id="IPR000626">
    <property type="entry name" value="Ubiquitin-like_dom"/>
</dbReference>
<feature type="region of interest" description="Disordered" evidence="6">
    <location>
        <begin position="161"/>
        <end position="239"/>
    </location>
</feature>
<evidence type="ECO:0000259" key="8">
    <source>
        <dbReference type="PROSITE" id="PS50171"/>
    </source>
</evidence>
<evidence type="ECO:0000256" key="4">
    <source>
        <dbReference type="ARBA" id="ARBA00022833"/>
    </source>
</evidence>
<evidence type="ECO:0000259" key="7">
    <source>
        <dbReference type="PROSITE" id="PS50053"/>
    </source>
</evidence>
<feature type="compositionally biased region" description="Basic and acidic residues" evidence="6">
    <location>
        <begin position="344"/>
        <end position="357"/>
    </location>
</feature>
<feature type="region of interest" description="Disordered" evidence="6">
    <location>
        <begin position="486"/>
        <end position="542"/>
    </location>
</feature>
<dbReference type="OrthoDB" id="9448812at2759"/>
<feature type="compositionally biased region" description="Low complexity" evidence="6">
    <location>
        <begin position="930"/>
        <end position="939"/>
    </location>
</feature>
<evidence type="ECO:0000313" key="9">
    <source>
        <dbReference type="EMBL" id="CAE8614762.1"/>
    </source>
</evidence>
<reference evidence="9" key="1">
    <citation type="submission" date="2021-02" db="EMBL/GenBank/DDBJ databases">
        <authorList>
            <person name="Dougan E. K."/>
            <person name="Rhodes N."/>
            <person name="Thang M."/>
            <person name="Chan C."/>
        </authorList>
    </citation>
    <scope>NUCLEOTIDE SEQUENCE</scope>
</reference>
<dbReference type="Pfam" id="PF12874">
    <property type="entry name" value="zf-met"/>
    <property type="match status" value="2"/>
</dbReference>
<sequence length="3933" mass="426219">MSCHRDVGAWAASPPSGVSKAGRPGRFRSASAMPLQTFSRAEPPGSSCANPIPPPSAFSLLPGASPLKGTRKLPSRSMQLSYLEVALIAHHCPTGPAAAASASVSNSLPDDKMVTAPATAAVAGVQESEVAFRPATAANVSAIADPTRVLKTMSSLKPDTVSASSIASGDREDRMPICGTRAPEPKVPLKPETASAFSDAGGDQVVKGPTRGTRVPEPTTTFKPDTVTAPSDATSDYEDRMPALGTRAPEHKTSFQKNTVFASPEAPGNHKDVMPDIRRGAGPSKPSKRESEETVHHDVPVGPGGGLPRDPNMMLSKPAAEIATGAATASALDDTAGNEPEGLLTRRAEDSDLKKPNVADTRVASTAATDEPNRRNMPSKPKKPTATATAAGAIAAIDEPKTGAGRSCRCSGGSEKKVHWVAPKRPVGGLLRDPSTLTRQPTAVEATGAAIANANALDDITGNEPGGLPAGHIENCDLMKPSGTAMKAATTAASDEPRSRSMPACNGNGGIESLQRRAESERPGGGLQRDPSKTLNKPPATKVTKAAKALDAVPERPGQGLLRYSSTRKRRPSGAEFKELSPAAYGKIAELRNTTLVYPPTQRRPTVAENEDASRYQASRVFANHAPGYYCVEPLYRALVGNTSWRCGSARVDKAKGPRRTQKISKSQKNSQPRKSLVRTVTPGAAKLKDGHATSGKTKCPKKYHRPILDRNIVEARGSCKANAFREVHLPANGDAECASPPLRLSKTNHCPNLPGHETTRRACSWFGPISDDWPRWTSSVDDKDNGDTRNQPPEEHANSPGDHLQAIGPVPQRDNMDRRAPALCKPQMARVEDHDDWVIVGKTLRRSELVTAAQIPEQVLPSIDPAPSGSYDYNDNDNDNDNGSSIGSEFLVRSARGCKSLTPPFSTDDCVPGSAPYPTTVSHVLRGGDNYNDNDNVNAPAYPTRFDSDSNSERRRNNDNDNGSSTGSEILVRSACGCEFPTPLFSTTDCVPCSAPYPATVMFTLGLQTRDPEPHEGIKDRGHNLPQVHGPDDEWPTADPELQGGATDHELLQLRFLENKEGIGAFSALQSAVHRNLDPPGLGGSIRNYPQHHQVINDRTYRPSQSTEGANDYDDDYISGAVDEGLECKEADGNSVRTRDYDYNNYIESSADSVDESTPDNEQCRTSTVAHSTLPSFLNFCKPTSRVRRRAEAQPARLYNPDNLCWLISAARLIAFNDAILYALGDWKRAAMACTAPNRQQTDVTRLLREILPGGIALQPFKKAMSLRQLLPHRMPVNHALTFFLIRAIGAGSRRCKNHQAITLAARICINGHYYLRSTAILHVGAHAHTGHNTIMHQIHNGNTQCMTYDNDKITEGQWEDAATTWVACVYVAHPVPPPLTSPLRESKLTLGAASSSRMRPHNEFANLLEWMICTNSDYRLQYNSVRASPRLRRIRSTTPPRRLKSRSRSRHSDEATTSPGGRPNKTFGEQLFEFEKEVLGITLTTPATSGAGEAKEEGVRVKPARPGVWRKGRGGKKALPTVDTIPSLCTASSSSSKQLALAESRPVASKFIRLSVGKTCVKLDENEEFSKTLCPRWDNEVPAGDETDCGSSDAERSTETIVPQRDQSPIMGSDAERSTAPAPAPSQVGLVSRSAAEDEPIDQVDSPAPGLGRSTADAAAVTPPAAPGRENKATWPTGPLGPCWPDLRFPKGKGKGKGSGKRSHRGKGKRTHRGQGISQIIVLSTGLAASSRFSLRVEERDCNARTIIIDPALPVWIILCDRSRPQDTCVCIWPHPANTDMCLAPEMPWNQKGDNVLDDLQLGIKHLRIITPQWPKGAGEHERADLIAGTSSHSVLPDQGQEPDRNRGLSQEGILSRHIADSCWTESVWRSTCCPTCAGMVPADHGLWGGSNTDTTATMSAADLGPPITEWNVNTIRTAWRLLHQLPATAHPSLQEQVTLRDIAERIQAHVYQQTALTPEKDHSHHQSSSSRRCQHFEQMGLTPEWDRPYSRPTPSASSEGAGLYQHVEQTRLTLERDSLGPAPVTGSSEYFVGLWKQMMALQACAPEAVAIATMDLRSVHTSGGNNVDNAQAADSSETADTATIEIASASTAATETVTSPESEMWSFGYMIRIKKGGQVARTIGVGENLHSDITYVRITSPYRMSLQSASASSDLEAGCRNVANHTALVPNRNCGPPGPHDWMTPAQRRQHLPDEPGYIGLGAPGPSSGSGAPLRSPPDSLGTHEEYLARVAKDNCGTGLDWPAPKPGFDITPRGRHGGRTLETTVSTEATNRSPAYWICDHCHAGVIAVDLSECVMCSTPGCRRCLPEVMCSQCEDYPEIVRSADLTPGLKGGARLGEDTGLPTPNVELPEDDGAIYCDLRTQFYQVKQVWINGQTQWADHQVGRKHLRARRRTQVQGRLPPPTGVPTTSEAVSSLIHDTQQPPAYLAIELPDYYGTIYCRLCDTRFNGHTQRLEHLAGRKHLTTLRRTQAQGSPPPYTEVPITLEAVSPLVHDRQQLPSQSSIETFDDDGAIYCRPCDMWLNGQTQLWDHLGGKKHLTTLRKHAQWQHLRTLRKQAQDRLPSPTGVSTRRSSRRSFTGNPFQEIMSLNPLSVSTTPLDSKAEHVLADFPRGTTERPWESNMVWCPHYFPPGSDEDTATHLVFTYSGEPFRGEPSVEAKTRGIRSHTFTGTAQVASTWLYWAALGGGRKMSCVRVDVDWPIYLDQEHIYLIKSLRRNQLTLFPTQPVAPPPDALRIRAALPPTRRRPQDNENLDAGGGSQRQTISKTELDAITVGLHRRQLYPAPTLVRLLADNVEVKEPPALGKAYDSAATASKGKGKCKTSGKGSGKDKKVNKGNSGKGSSYAGQSVQETEFDPSWKLRASDWNTPILQSAEFFTSDVTAIALAPMKRAKVTLRHRGIYEYAKAILTFAKLCEQATRLEVPLVTDEGIIIRSLWITQLGNTTAQPFALQTSQHTAVLTTAGTVEVVAHLHWAGLTGETITELRELGVSKPDQAGGKQPSPLPRLEPSQWAELKALLERMIAVNVLGMRGLHLAPTALVITLRLHAAKRLFSLQQSGLGGVVIYLVSQSDEFSVMRPSHDLQIAGKSAWDQANTLHTLLLQEPSFAGIISTAKTNMARFQAVEIENYRLILNPAFRPPAQGETAYLIRVSADVDGHDLVLALGVQGWDCDFLNSDIGGARQTVRVSAPAPAGHTEFRMSFQDQTLFATIEPKPMPMTTSSATTTGTGPSTASGSGTAGLTVPPKGTTNTAPKPADAMDTLKIALEAAGRTTFRSPGRTNNVEDVDNDGDLNLNAGGTSVTLKDSDWNPVRSRYNNNGRVMVAHISNMAGTFRYLAITYCAINMDLEAPLDHDRGKHRDALGSTATLSLSLVLQNLARGDLLVKGRSPFDDKGPTAQIGWDRKTTQRTERLSPTSSCELPMRRWWSGELTACKVSRARSGNTKAIRHRDRISPGHWPFPLLSAAQSGQKLRQGPSPSQQDSEPHIARTQFFVKTSQGKTVVLNAPADASIIQACEEKLGRIGVKCTDCHYIHEGRPLARSDTLRGRQVKPKQHVFCTERVRGGAQNTSIQVFIETTFAPWPVVIQAGIHEKIVSYCEDIVRRMRRTVPDCYFTHQGKRLTIPVLSPGTIPGEFLDPKITGPSAYMPLSGIPGETTGETTSKLPCIMPGKTSGERGNITASAAIPRSFAPDWLSPGALFAGDEDAPCVRIGTASAPPPLTKKPMIYGTTGTSSSAAGQMTPSQLALDYPNRGKPHKVGTRKERSDTASKERTDPEPHKGVTDQIKASAYPLHPGYVEGHGDAMKIQLATYACHPEAHTTTSDPEPHGGATERVDIGWLPAGHGGIERRGYIQSRMPGWPLPRPGPPPPLRPPAPRPKIWTTLAPMCRSMWGSLLSINGTQMRPGLSRVNATQLLLIALPINFAPTISVIV</sequence>
<feature type="region of interest" description="Disordered" evidence="6">
    <location>
        <begin position="1957"/>
        <end position="1976"/>
    </location>
</feature>
<feature type="region of interest" description="Disordered" evidence="6">
    <location>
        <begin position="260"/>
        <end position="315"/>
    </location>
</feature>
<dbReference type="GO" id="GO:0005634">
    <property type="term" value="C:nucleus"/>
    <property type="evidence" value="ECO:0007669"/>
    <property type="project" value="UniProtKB-SubCell"/>
</dbReference>
<gene>
    <name evidence="9" type="ORF">PGLA1383_LOCUS32484</name>
</gene>
<feature type="compositionally biased region" description="Basic and acidic residues" evidence="6">
    <location>
        <begin position="3762"/>
        <end position="3783"/>
    </location>
</feature>
<keyword evidence="10" id="KW-1185">Reference proteome</keyword>
<feature type="region of interest" description="Disordered" evidence="6">
    <location>
        <begin position="922"/>
        <end position="968"/>
    </location>
</feature>
<organism evidence="9 10">
    <name type="scientific">Polarella glacialis</name>
    <name type="common">Dinoflagellate</name>
    <dbReference type="NCBI Taxonomy" id="89957"/>
    <lineage>
        <taxon>Eukaryota</taxon>
        <taxon>Sar</taxon>
        <taxon>Alveolata</taxon>
        <taxon>Dinophyceae</taxon>
        <taxon>Suessiales</taxon>
        <taxon>Suessiaceae</taxon>
        <taxon>Polarella</taxon>
    </lineage>
</organism>
<evidence type="ECO:0000256" key="2">
    <source>
        <dbReference type="ARBA" id="ARBA00022723"/>
    </source>
</evidence>
<dbReference type="InterPro" id="IPR003604">
    <property type="entry name" value="Matrin/U1-like-C_Znf_C2H2"/>
</dbReference>
<feature type="region of interest" description="Disordered" evidence="6">
    <location>
        <begin position="3217"/>
        <end position="3258"/>
    </location>
</feature>
<dbReference type="PANTHER" id="PTHR46786:SF1">
    <property type="entry name" value="ZINC FINGER MATRIN-TYPE PROTEIN 3"/>
    <property type="match status" value="1"/>
</dbReference>
<feature type="region of interest" description="Disordered" evidence="6">
    <location>
        <begin position="859"/>
        <end position="888"/>
    </location>
</feature>
<evidence type="ECO:0000313" key="10">
    <source>
        <dbReference type="Proteomes" id="UP000654075"/>
    </source>
</evidence>
<feature type="region of interest" description="Disordered" evidence="6">
    <location>
        <begin position="3714"/>
        <end position="3783"/>
    </location>
</feature>
<feature type="compositionally biased region" description="Low complexity" evidence="6">
    <location>
        <begin position="2207"/>
        <end position="2221"/>
    </location>
</feature>
<name>A0A813FK11_POLGL</name>
<dbReference type="InterPro" id="IPR036236">
    <property type="entry name" value="Znf_C2H2_sf"/>
</dbReference>
<feature type="domain" description="Matrin-type" evidence="8">
    <location>
        <begin position="2442"/>
        <end position="2472"/>
    </location>
</feature>
<feature type="compositionally biased region" description="Basic and acidic residues" evidence="6">
    <location>
        <begin position="947"/>
        <end position="960"/>
    </location>
</feature>
<feature type="compositionally biased region" description="Basic and acidic residues" evidence="6">
    <location>
        <begin position="781"/>
        <end position="798"/>
    </location>
</feature>
<feature type="region of interest" description="Disordered" evidence="6">
    <location>
        <begin position="2560"/>
        <end position="2581"/>
    </location>
</feature>
<evidence type="ECO:0000256" key="3">
    <source>
        <dbReference type="ARBA" id="ARBA00022771"/>
    </source>
</evidence>
<comment type="subcellular location">
    <subcellularLocation>
        <location evidence="1">Nucleus</location>
    </subcellularLocation>
</comment>
<feature type="compositionally biased region" description="Polar residues" evidence="6">
    <location>
        <begin position="3731"/>
        <end position="3746"/>
    </location>
</feature>
<dbReference type="GO" id="GO:0003676">
    <property type="term" value="F:nucleic acid binding"/>
    <property type="evidence" value="ECO:0007669"/>
    <property type="project" value="InterPro"/>
</dbReference>
<dbReference type="Proteomes" id="UP000654075">
    <property type="component" value="Unassembled WGS sequence"/>
</dbReference>
<dbReference type="PROSITE" id="PS50171">
    <property type="entry name" value="ZF_MATRIN"/>
    <property type="match status" value="1"/>
</dbReference>
<feature type="compositionally biased region" description="Basic residues" evidence="6">
    <location>
        <begin position="1692"/>
        <end position="1715"/>
    </location>
</feature>
<feature type="region of interest" description="Disordered" evidence="6">
    <location>
        <begin position="1489"/>
        <end position="1519"/>
    </location>
</feature>
<dbReference type="Gene3D" id="3.30.160.60">
    <property type="entry name" value="Classic Zinc Finger"/>
    <property type="match status" value="2"/>
</dbReference>
<keyword evidence="5" id="KW-0539">Nucleus</keyword>
<feature type="region of interest" description="Disordered" evidence="6">
    <location>
        <begin position="1"/>
        <end position="54"/>
    </location>
</feature>
<feature type="region of interest" description="Disordered" evidence="6">
    <location>
        <begin position="2743"/>
        <end position="2770"/>
    </location>
</feature>
<feature type="region of interest" description="Disordered" evidence="6">
    <location>
        <begin position="2812"/>
        <end position="2853"/>
    </location>
</feature>
<dbReference type="InterPro" id="IPR052644">
    <property type="entry name" value="ZMAT3"/>
</dbReference>
<feature type="region of interest" description="Disordered" evidence="6">
    <location>
        <begin position="651"/>
        <end position="678"/>
    </location>
</feature>
<feature type="compositionally biased region" description="Basic and acidic residues" evidence="6">
    <location>
        <begin position="268"/>
        <end position="279"/>
    </location>
</feature>
<protein>
    <submittedName>
        <fullName evidence="9">Uncharacterized protein</fullName>
    </submittedName>
</protein>
<dbReference type="PANTHER" id="PTHR46786">
    <property type="entry name" value="ZINC FINGER MATRIN-TYPE PROTEIN 3"/>
    <property type="match status" value="1"/>
</dbReference>
<evidence type="ECO:0000256" key="5">
    <source>
        <dbReference type="ARBA" id="ARBA00023242"/>
    </source>
</evidence>
<evidence type="ECO:0000256" key="1">
    <source>
        <dbReference type="ARBA" id="ARBA00004123"/>
    </source>
</evidence>
<keyword evidence="3" id="KW-0863">Zinc-finger</keyword>
<feature type="compositionally biased region" description="Low complexity" evidence="6">
    <location>
        <begin position="3222"/>
        <end position="3243"/>
    </location>
</feature>